<dbReference type="EMBL" id="JAATIQ010000494">
    <property type="protein sequence ID" value="KAF4353791.1"/>
    <property type="molecule type" value="Genomic_DNA"/>
</dbReference>
<protein>
    <recommendedName>
        <fullName evidence="1">Glycolipid transfer protein domain-containing protein</fullName>
    </recommendedName>
</protein>
<dbReference type="InterPro" id="IPR036497">
    <property type="entry name" value="GLTP_sf"/>
</dbReference>
<dbReference type="Pfam" id="PF08718">
    <property type="entry name" value="GLTP"/>
    <property type="match status" value="1"/>
</dbReference>
<feature type="domain" description="Glycolipid transfer protein" evidence="1">
    <location>
        <begin position="76"/>
        <end position="216"/>
    </location>
</feature>
<evidence type="ECO:0000259" key="1">
    <source>
        <dbReference type="Pfam" id="PF08718"/>
    </source>
</evidence>
<dbReference type="GO" id="GO:1902387">
    <property type="term" value="F:ceramide 1-phosphate binding"/>
    <property type="evidence" value="ECO:0007669"/>
    <property type="project" value="TreeGrafter"/>
</dbReference>
<dbReference type="InterPro" id="IPR014830">
    <property type="entry name" value="Glycolipid_transfer_prot_dom"/>
</dbReference>
<dbReference type="Proteomes" id="UP000583929">
    <property type="component" value="Unassembled WGS sequence"/>
</dbReference>
<evidence type="ECO:0000313" key="3">
    <source>
        <dbReference type="EMBL" id="KAF4359884.1"/>
    </source>
</evidence>
<evidence type="ECO:0000313" key="2">
    <source>
        <dbReference type="EMBL" id="KAF4353791.1"/>
    </source>
</evidence>
<dbReference type="PANTHER" id="PTHR10219:SF34">
    <property type="entry name" value="GLYCOLIPID TRANSFER PROTEIN 3"/>
    <property type="match status" value="1"/>
</dbReference>
<evidence type="ECO:0000313" key="6">
    <source>
        <dbReference type="Proteomes" id="UP000583929"/>
    </source>
</evidence>
<dbReference type="SUPFAM" id="SSF110004">
    <property type="entry name" value="Glycolipid transfer protein, GLTP"/>
    <property type="match status" value="1"/>
</dbReference>
<organism evidence="4 5">
    <name type="scientific">Cannabis sativa</name>
    <name type="common">Hemp</name>
    <name type="synonym">Marijuana</name>
    <dbReference type="NCBI Taxonomy" id="3483"/>
    <lineage>
        <taxon>Eukaryota</taxon>
        <taxon>Viridiplantae</taxon>
        <taxon>Streptophyta</taxon>
        <taxon>Embryophyta</taxon>
        <taxon>Tracheophyta</taxon>
        <taxon>Spermatophyta</taxon>
        <taxon>Magnoliopsida</taxon>
        <taxon>eudicotyledons</taxon>
        <taxon>Gunneridae</taxon>
        <taxon>Pentapetalae</taxon>
        <taxon>rosids</taxon>
        <taxon>fabids</taxon>
        <taxon>Rosales</taxon>
        <taxon>Cannabaceae</taxon>
        <taxon>Cannabis</taxon>
    </lineage>
</organism>
<dbReference type="GO" id="GO:1902388">
    <property type="term" value="F:ceramide 1-phosphate transfer activity"/>
    <property type="evidence" value="ECO:0007669"/>
    <property type="project" value="TreeGrafter"/>
</dbReference>
<evidence type="ECO:0000313" key="5">
    <source>
        <dbReference type="Proteomes" id="UP000525078"/>
    </source>
</evidence>
<comment type="caution">
    <text evidence="4">The sequence shown here is derived from an EMBL/GenBank/DDBJ whole genome shotgun (WGS) entry which is preliminary data.</text>
</comment>
<keyword evidence="6" id="KW-1185">Reference proteome</keyword>
<sequence length="260" mass="29511">MENNNNKEIIITKSSCGCGDDDEEKGYCCSSEIRSAIERVSMMVKAVNSKPGHDDDTDELAVPLPPNSPVHHHHYIPTKPFLSLCNILVLQVLDKIGPTMAVLRQDVHQNIQRLEKVHECDPTLYANVVEMVKKEVTQGLARKGPSSTKAFLWLTRSLDFTVTLLEKLSSDEMMSMEQAVEEAYNITLKPWHRWISSAAFKVALKLVPDREYFISLILAKDENYATLKEEMHTLILLLTPLLAHIHSILRFYGLDRLRAT</sequence>
<dbReference type="Gene3D" id="1.10.3520.10">
    <property type="entry name" value="Glycolipid transfer protein"/>
    <property type="match status" value="1"/>
</dbReference>
<dbReference type="OrthoDB" id="205255at2759"/>
<dbReference type="GO" id="GO:0005829">
    <property type="term" value="C:cytosol"/>
    <property type="evidence" value="ECO:0007669"/>
    <property type="project" value="TreeGrafter"/>
</dbReference>
<dbReference type="GO" id="GO:0016020">
    <property type="term" value="C:membrane"/>
    <property type="evidence" value="ECO:0007669"/>
    <property type="project" value="TreeGrafter"/>
</dbReference>
<name>A0A7J6GN67_CANSA</name>
<gene>
    <name evidence="4" type="ORF">F8388_001446</name>
    <name evidence="3" type="ORF">G4B88_000877</name>
    <name evidence="2" type="ORF">G4B88_008659</name>
</gene>
<reference evidence="5 6" key="1">
    <citation type="journal article" date="2020" name="bioRxiv">
        <title>Sequence and annotation of 42 cannabis genomes reveals extensive copy number variation in cannabinoid synthesis and pathogen resistance genes.</title>
        <authorList>
            <person name="Mckernan K.J."/>
            <person name="Helbert Y."/>
            <person name="Kane L.T."/>
            <person name="Ebling H."/>
            <person name="Zhang L."/>
            <person name="Liu B."/>
            <person name="Eaton Z."/>
            <person name="Mclaughlin S."/>
            <person name="Kingan S."/>
            <person name="Baybayan P."/>
            <person name="Concepcion G."/>
            <person name="Jordan M."/>
            <person name="Riva A."/>
            <person name="Barbazuk W."/>
            <person name="Harkins T."/>
        </authorList>
    </citation>
    <scope>NUCLEOTIDE SEQUENCE [LARGE SCALE GENOMIC DNA]</scope>
    <source>
        <strain evidence="5 6">cv. Jamaican Lion 4</strain>
        <strain evidence="2">Father</strain>
        <strain evidence="4">Mother</strain>
        <tissue evidence="4">Leaf</tissue>
    </source>
</reference>
<dbReference type="EMBL" id="JAATIQ010000362">
    <property type="protein sequence ID" value="KAF4359884.1"/>
    <property type="molecule type" value="Genomic_DNA"/>
</dbReference>
<dbReference type="PANTHER" id="PTHR10219">
    <property type="entry name" value="GLYCOLIPID TRANSFER PROTEIN-RELATED"/>
    <property type="match status" value="1"/>
</dbReference>
<accession>A0A7J6GN67</accession>
<proteinExistence type="predicted"/>
<dbReference type="AlphaFoldDB" id="A0A7J6GN67"/>
<dbReference type="Proteomes" id="UP000525078">
    <property type="component" value="Unassembled WGS sequence"/>
</dbReference>
<dbReference type="EMBL" id="JAATIP010000049">
    <property type="protein sequence ID" value="KAF4384208.1"/>
    <property type="molecule type" value="Genomic_DNA"/>
</dbReference>
<evidence type="ECO:0000313" key="4">
    <source>
        <dbReference type="EMBL" id="KAF4384208.1"/>
    </source>
</evidence>